<dbReference type="EMBL" id="CP058214">
    <property type="protein sequence ID" value="QPC41453.1"/>
    <property type="molecule type" value="Genomic_DNA"/>
</dbReference>
<dbReference type="InterPro" id="IPR011057">
    <property type="entry name" value="Mss4-like_sf"/>
</dbReference>
<dbReference type="KEGG" id="kmn:HW532_01095"/>
<dbReference type="Gene3D" id="3.90.1590.10">
    <property type="entry name" value="glutathione-dependent formaldehyde- activating enzyme (gfa)"/>
    <property type="match status" value="1"/>
</dbReference>
<proteinExistence type="inferred from homology"/>
<protein>
    <submittedName>
        <fullName evidence="6">GFA family protein</fullName>
    </submittedName>
</protein>
<evidence type="ECO:0000256" key="1">
    <source>
        <dbReference type="ARBA" id="ARBA00005495"/>
    </source>
</evidence>
<dbReference type="SUPFAM" id="SSF51316">
    <property type="entry name" value="Mss4-like"/>
    <property type="match status" value="1"/>
</dbReference>
<dbReference type="Pfam" id="PF04828">
    <property type="entry name" value="GFA"/>
    <property type="match status" value="1"/>
</dbReference>
<evidence type="ECO:0000256" key="2">
    <source>
        <dbReference type="ARBA" id="ARBA00022723"/>
    </source>
</evidence>
<dbReference type="PANTHER" id="PTHR33337:SF33">
    <property type="entry name" value="CENP-V_GFA DOMAIN-CONTAINING PROTEIN"/>
    <property type="match status" value="1"/>
</dbReference>
<comment type="similarity">
    <text evidence="1">Belongs to the Gfa family.</text>
</comment>
<dbReference type="Proteomes" id="UP000593594">
    <property type="component" value="Chromosome"/>
</dbReference>
<accession>A0A7S8C153</accession>
<gene>
    <name evidence="6" type="ORF">HW532_01095</name>
</gene>
<organism evidence="6 7">
    <name type="scientific">Kaustia mangrovi</name>
    <dbReference type="NCBI Taxonomy" id="2593653"/>
    <lineage>
        <taxon>Bacteria</taxon>
        <taxon>Pseudomonadati</taxon>
        <taxon>Pseudomonadota</taxon>
        <taxon>Alphaproteobacteria</taxon>
        <taxon>Hyphomicrobiales</taxon>
        <taxon>Parvibaculaceae</taxon>
        <taxon>Kaustia</taxon>
    </lineage>
</organism>
<dbReference type="PANTHER" id="PTHR33337">
    <property type="entry name" value="GFA DOMAIN-CONTAINING PROTEIN"/>
    <property type="match status" value="1"/>
</dbReference>
<sequence length="155" mass="17483">MSSTYEGSCFCGAVRYRLTSEPMFVHCCHCRDCQRQTGGAFAINALIETDRISLLSGKPEPAEMATDSGRPHDIYRCPSCGSALWSDYGRRRVLSFVRVSTLDEPSAIEPDVHIFTRSKLAWVRLPDDARAFEIFYDVQTEWPAASLERRRAILG</sequence>
<keyword evidence="3" id="KW-0862">Zinc</keyword>
<dbReference type="RefSeq" id="WP_213162671.1">
    <property type="nucleotide sequence ID" value="NZ_CP058214.1"/>
</dbReference>
<feature type="domain" description="CENP-V/GFA" evidence="5">
    <location>
        <begin position="5"/>
        <end position="133"/>
    </location>
</feature>
<dbReference type="InterPro" id="IPR006913">
    <property type="entry name" value="CENP-V/GFA"/>
</dbReference>
<keyword evidence="2" id="KW-0479">Metal-binding</keyword>
<evidence type="ECO:0000256" key="3">
    <source>
        <dbReference type="ARBA" id="ARBA00022833"/>
    </source>
</evidence>
<keyword evidence="7" id="KW-1185">Reference proteome</keyword>
<name>A0A7S8C153_9HYPH</name>
<evidence type="ECO:0000256" key="4">
    <source>
        <dbReference type="ARBA" id="ARBA00023239"/>
    </source>
</evidence>
<keyword evidence="4" id="KW-0456">Lyase</keyword>
<dbReference type="GO" id="GO:0046872">
    <property type="term" value="F:metal ion binding"/>
    <property type="evidence" value="ECO:0007669"/>
    <property type="project" value="UniProtKB-KW"/>
</dbReference>
<dbReference type="GO" id="GO:0016846">
    <property type="term" value="F:carbon-sulfur lyase activity"/>
    <property type="evidence" value="ECO:0007669"/>
    <property type="project" value="InterPro"/>
</dbReference>
<evidence type="ECO:0000259" key="5">
    <source>
        <dbReference type="PROSITE" id="PS51891"/>
    </source>
</evidence>
<dbReference type="AlphaFoldDB" id="A0A7S8C153"/>
<dbReference type="PROSITE" id="PS51891">
    <property type="entry name" value="CENP_V_GFA"/>
    <property type="match status" value="1"/>
</dbReference>
<evidence type="ECO:0000313" key="6">
    <source>
        <dbReference type="EMBL" id="QPC41453.1"/>
    </source>
</evidence>
<reference evidence="6 7" key="1">
    <citation type="submission" date="2020-06" db="EMBL/GenBank/DDBJ databases">
        <title>Genome sequence of 2 isolates from Red Sea Mangroves.</title>
        <authorList>
            <person name="Sefrji F."/>
            <person name="Michoud G."/>
            <person name="Merlino G."/>
            <person name="Daffonchio D."/>
        </authorList>
    </citation>
    <scope>NUCLEOTIDE SEQUENCE [LARGE SCALE GENOMIC DNA]</scope>
    <source>
        <strain evidence="6 7">R1DC25</strain>
    </source>
</reference>
<evidence type="ECO:0000313" key="7">
    <source>
        <dbReference type="Proteomes" id="UP000593594"/>
    </source>
</evidence>